<dbReference type="InterPro" id="IPR036397">
    <property type="entry name" value="RNaseH_sf"/>
</dbReference>
<dbReference type="Proteomes" id="UP001230065">
    <property type="component" value="Unassembled WGS sequence"/>
</dbReference>
<organism evidence="3 4">
    <name type="scientific">Actinomyces oris</name>
    <dbReference type="NCBI Taxonomy" id="544580"/>
    <lineage>
        <taxon>Bacteria</taxon>
        <taxon>Bacillati</taxon>
        <taxon>Actinomycetota</taxon>
        <taxon>Actinomycetes</taxon>
        <taxon>Actinomycetales</taxon>
        <taxon>Actinomycetaceae</taxon>
        <taxon>Actinomyces</taxon>
    </lineage>
</organism>
<dbReference type="PROSITE" id="PS50994">
    <property type="entry name" value="INTEGRASE"/>
    <property type="match status" value="1"/>
</dbReference>
<proteinExistence type="predicted"/>
<sequence length="229" mass="25319">MCPSGYVADNGIALNPSRRGVTGRLVEHVRSLGVEPITSKPYHPTTQGKNERFHQTLFRYLDQQPLAASIAELQEQVDRFDLIYNTQRPHQGLPGRITPQQAWDATEVAQAPRPDRDTAPITPGGPAPQPDTTARRRVRRHKPIGATGQRELTVGRNGTVHIGGIAFLVNRHLAASTVIAIWDTSTITFADPHGEVLIQYTWPPHGTTYVSHHPPDPTNQRGGRGRKRP</sequence>
<dbReference type="AlphaFoldDB" id="A0AAW8LBU0"/>
<dbReference type="EMBL" id="JAMZMF010000004">
    <property type="protein sequence ID" value="MDR0177092.1"/>
    <property type="molecule type" value="Genomic_DNA"/>
</dbReference>
<protein>
    <submittedName>
        <fullName evidence="3">Integrase core domain-containing protein</fullName>
    </submittedName>
</protein>
<comment type="caution">
    <text evidence="3">The sequence shown here is derived from an EMBL/GenBank/DDBJ whole genome shotgun (WGS) entry which is preliminary data.</text>
</comment>
<feature type="domain" description="Integrase catalytic" evidence="2">
    <location>
        <begin position="1"/>
        <end position="107"/>
    </location>
</feature>
<evidence type="ECO:0000313" key="4">
    <source>
        <dbReference type="Proteomes" id="UP001230065"/>
    </source>
</evidence>
<reference evidence="3" key="1">
    <citation type="submission" date="2022-06" db="EMBL/GenBank/DDBJ databases">
        <title>Draft Genome Sequences of Three Actinomyces oris Strains, Isolated from Healthy Human Feces.</title>
        <authorList>
            <person name="Ye Y."/>
            <person name="Liu C."/>
            <person name="Zhao J."/>
            <person name="Xu J."/>
            <person name="Huang H."/>
            <person name="Wang B."/>
            <person name="Wei J."/>
            <person name="Jing X."/>
        </authorList>
    </citation>
    <scope>NUCLEOTIDE SEQUENCE</scope>
    <source>
        <strain evidence="3">CNGBCC1803727</strain>
    </source>
</reference>
<dbReference type="GO" id="GO:0003676">
    <property type="term" value="F:nucleic acid binding"/>
    <property type="evidence" value="ECO:0007669"/>
    <property type="project" value="InterPro"/>
</dbReference>
<feature type="region of interest" description="Disordered" evidence="1">
    <location>
        <begin position="208"/>
        <end position="229"/>
    </location>
</feature>
<name>A0AAW8LBU0_9ACTO</name>
<dbReference type="SUPFAM" id="SSF53098">
    <property type="entry name" value="Ribonuclease H-like"/>
    <property type="match status" value="1"/>
</dbReference>
<gene>
    <name evidence="3" type="ORF">RF687_03910</name>
</gene>
<evidence type="ECO:0000259" key="2">
    <source>
        <dbReference type="PROSITE" id="PS50994"/>
    </source>
</evidence>
<feature type="region of interest" description="Disordered" evidence="1">
    <location>
        <begin position="105"/>
        <end position="138"/>
    </location>
</feature>
<dbReference type="GO" id="GO:0015074">
    <property type="term" value="P:DNA integration"/>
    <property type="evidence" value="ECO:0007669"/>
    <property type="project" value="InterPro"/>
</dbReference>
<dbReference type="InterPro" id="IPR012337">
    <property type="entry name" value="RNaseH-like_sf"/>
</dbReference>
<accession>A0AAW8LBU0</accession>
<dbReference type="Gene3D" id="3.30.420.10">
    <property type="entry name" value="Ribonuclease H-like superfamily/Ribonuclease H"/>
    <property type="match status" value="1"/>
</dbReference>
<dbReference type="InterPro" id="IPR001584">
    <property type="entry name" value="Integrase_cat-core"/>
</dbReference>
<evidence type="ECO:0000313" key="3">
    <source>
        <dbReference type="EMBL" id="MDR0177092.1"/>
    </source>
</evidence>
<dbReference type="Pfam" id="PF13683">
    <property type="entry name" value="rve_3"/>
    <property type="match status" value="1"/>
</dbReference>
<evidence type="ECO:0000256" key="1">
    <source>
        <dbReference type="SAM" id="MobiDB-lite"/>
    </source>
</evidence>